<dbReference type="Gene3D" id="3.30.565.10">
    <property type="entry name" value="Histidine kinase-like ATPase, C-terminal domain"/>
    <property type="match status" value="1"/>
</dbReference>
<dbReference type="AlphaFoldDB" id="A0A126QR76"/>
<protein>
    <recommendedName>
        <fullName evidence="2">histidine kinase</fullName>
        <ecNumber evidence="2">2.7.13.3</ecNumber>
    </recommendedName>
</protein>
<dbReference type="RefSeq" id="WP_066806106.1">
    <property type="nucleotide sequence ID" value="NZ_CP014206.1"/>
</dbReference>
<evidence type="ECO:0000313" key="7">
    <source>
        <dbReference type="EMBL" id="AMK12491.1"/>
    </source>
</evidence>
<dbReference type="Pfam" id="PF02518">
    <property type="entry name" value="HATPase_c"/>
    <property type="match status" value="1"/>
</dbReference>
<feature type="region of interest" description="Disordered" evidence="4">
    <location>
        <begin position="457"/>
        <end position="479"/>
    </location>
</feature>
<reference evidence="8 10" key="2">
    <citation type="submission" date="2019-03" db="EMBL/GenBank/DDBJ databases">
        <title>Genomic Encyclopedia of Type Strains, Phase IV (KMG-IV): sequencing the most valuable type-strain genomes for metagenomic binning, comparative biology and taxonomic classification.</title>
        <authorList>
            <person name="Goeker M."/>
        </authorList>
    </citation>
    <scope>NUCLEOTIDE SEQUENCE [LARGE SCALE GENOMIC DNA]</scope>
    <source>
        <strain evidence="8 10">DSM 101483</strain>
    </source>
</reference>
<feature type="transmembrane region" description="Helical" evidence="5">
    <location>
        <begin position="35"/>
        <end position="63"/>
    </location>
</feature>
<dbReference type="PRINTS" id="PR00344">
    <property type="entry name" value="BCTRLSENSOR"/>
</dbReference>
<dbReference type="KEGG" id="dej:AWY79_15990"/>
<reference evidence="7 9" key="1">
    <citation type="journal article" date="2016" name="Front. Microbiol.">
        <title>Genome Sequence of the Piezophilic, Mesophilic Sulfate-Reducing Bacterium Desulfovibrio indicus J2T.</title>
        <authorList>
            <person name="Cao J."/>
            <person name="Maignien L."/>
            <person name="Shao Z."/>
            <person name="Alain K."/>
            <person name="Jebbar M."/>
        </authorList>
    </citation>
    <scope>NUCLEOTIDE SEQUENCE [LARGE SCALE GENOMIC DNA]</scope>
    <source>
        <strain evidence="7 9">J2</strain>
    </source>
</reference>
<evidence type="ECO:0000313" key="9">
    <source>
        <dbReference type="Proteomes" id="UP000055611"/>
    </source>
</evidence>
<keyword evidence="8" id="KW-0808">Transferase</keyword>
<evidence type="ECO:0000256" key="4">
    <source>
        <dbReference type="SAM" id="MobiDB-lite"/>
    </source>
</evidence>
<dbReference type="InterPro" id="IPR003661">
    <property type="entry name" value="HisK_dim/P_dom"/>
</dbReference>
<evidence type="ECO:0000256" key="3">
    <source>
        <dbReference type="ARBA" id="ARBA00022553"/>
    </source>
</evidence>
<keyword evidence="9" id="KW-1185">Reference proteome</keyword>
<dbReference type="Pfam" id="PF00512">
    <property type="entry name" value="HisKA"/>
    <property type="match status" value="1"/>
</dbReference>
<keyword evidence="8" id="KW-0418">Kinase</keyword>
<evidence type="ECO:0000256" key="1">
    <source>
        <dbReference type="ARBA" id="ARBA00000085"/>
    </source>
</evidence>
<comment type="catalytic activity">
    <reaction evidence="1">
        <text>ATP + protein L-histidine = ADP + protein N-phospho-L-histidine.</text>
        <dbReference type="EC" id="2.7.13.3"/>
    </reaction>
</comment>
<dbReference type="EMBL" id="SOBK01000002">
    <property type="protein sequence ID" value="TDT90799.1"/>
    <property type="molecule type" value="Genomic_DNA"/>
</dbReference>
<keyword evidence="3" id="KW-0597">Phosphoprotein</keyword>
<dbReference type="OrthoDB" id="9787818at2"/>
<evidence type="ECO:0000313" key="10">
    <source>
        <dbReference type="Proteomes" id="UP000295506"/>
    </source>
</evidence>
<dbReference type="PANTHER" id="PTHR43547">
    <property type="entry name" value="TWO-COMPONENT HISTIDINE KINASE"/>
    <property type="match status" value="1"/>
</dbReference>
<feature type="domain" description="Histidine kinase" evidence="6">
    <location>
        <begin position="253"/>
        <end position="469"/>
    </location>
</feature>
<evidence type="ECO:0000259" key="6">
    <source>
        <dbReference type="PROSITE" id="PS50109"/>
    </source>
</evidence>
<name>A0A126QR76_9BACT</name>
<proteinExistence type="predicted"/>
<dbReference type="InterPro" id="IPR036890">
    <property type="entry name" value="HATPase_C_sf"/>
</dbReference>
<keyword evidence="5" id="KW-0472">Membrane</keyword>
<keyword evidence="5" id="KW-1133">Transmembrane helix</keyword>
<evidence type="ECO:0000313" key="8">
    <source>
        <dbReference type="EMBL" id="TDT90799.1"/>
    </source>
</evidence>
<feature type="compositionally biased region" description="Polar residues" evidence="4">
    <location>
        <begin position="459"/>
        <end position="471"/>
    </location>
</feature>
<dbReference type="EC" id="2.7.13.3" evidence="2"/>
<sequence>MAESGFNSPTDTPLLRGLRWLIYGRRADVRVRHSYPLLGILVLAVISAVALPLLNTLVIYPAYTEIMVGTFENTASRLAAHTIPPSIRNTALTPAVLDTPRFLADVYRLESSFGLIKVAVLSPEGCVLYSTNPDEIGAQTVDSAFERVALGNPQAHLGTLRSLPTRRTTPVIDVVDAYVPLMQKGVFLGAFRIVFDVTGPKNELERFNTYATAATFIISFCLLCIVLILLRMEASREYARQQADALRLDVEHITRHDIKTPLLGALNGINYLENFTAVDAEQRDMLEEMRQSLNTGLDLINRSLDLYKMETGNYEYAPVVMDILPTCRRVADDLSGMAKARGVDVIVSLDGAPLKTGDALEACMEGSLCYAVLANLVKNAIEASDTGDSVEVRIGSGEEVALAVHNRAAVPESVRDVFFQKYATAGKRTGTGLGTYSAKLMVQVMGGRIAMETSEEDGTTVTVTLPSGTDQNGRESCRS</sequence>
<dbReference type="Proteomes" id="UP000055611">
    <property type="component" value="Chromosome"/>
</dbReference>
<dbReference type="Proteomes" id="UP000295506">
    <property type="component" value="Unassembled WGS sequence"/>
</dbReference>
<dbReference type="Gene3D" id="1.10.287.130">
    <property type="match status" value="1"/>
</dbReference>
<dbReference type="PANTHER" id="PTHR43547:SF2">
    <property type="entry name" value="HYBRID SIGNAL TRANSDUCTION HISTIDINE KINASE C"/>
    <property type="match status" value="1"/>
</dbReference>
<dbReference type="InterPro" id="IPR004358">
    <property type="entry name" value="Sig_transdc_His_kin-like_C"/>
</dbReference>
<gene>
    <name evidence="7" type="ORF">AWY79_15990</name>
    <name evidence="8" type="ORF">EDC59_102231</name>
</gene>
<organism evidence="8 10">
    <name type="scientific">Pseudodesulfovibrio indicus</name>
    <dbReference type="NCBI Taxonomy" id="1716143"/>
    <lineage>
        <taxon>Bacteria</taxon>
        <taxon>Pseudomonadati</taxon>
        <taxon>Thermodesulfobacteriota</taxon>
        <taxon>Desulfovibrionia</taxon>
        <taxon>Desulfovibrionales</taxon>
        <taxon>Desulfovibrionaceae</taxon>
    </lineage>
</organism>
<dbReference type="EMBL" id="CP014206">
    <property type="protein sequence ID" value="AMK12491.1"/>
    <property type="molecule type" value="Genomic_DNA"/>
</dbReference>
<dbReference type="GO" id="GO:0000155">
    <property type="term" value="F:phosphorelay sensor kinase activity"/>
    <property type="evidence" value="ECO:0007669"/>
    <property type="project" value="InterPro"/>
</dbReference>
<evidence type="ECO:0000256" key="5">
    <source>
        <dbReference type="SAM" id="Phobius"/>
    </source>
</evidence>
<dbReference type="CDD" id="cd00082">
    <property type="entry name" value="HisKA"/>
    <property type="match status" value="1"/>
</dbReference>
<dbReference type="InterPro" id="IPR003594">
    <property type="entry name" value="HATPase_dom"/>
</dbReference>
<keyword evidence="5" id="KW-0812">Transmembrane</keyword>
<dbReference type="SUPFAM" id="SSF47384">
    <property type="entry name" value="Homodimeric domain of signal transducing histidine kinase"/>
    <property type="match status" value="1"/>
</dbReference>
<dbReference type="PROSITE" id="PS50109">
    <property type="entry name" value="HIS_KIN"/>
    <property type="match status" value="1"/>
</dbReference>
<dbReference type="SMART" id="SM00387">
    <property type="entry name" value="HATPase_c"/>
    <property type="match status" value="1"/>
</dbReference>
<accession>A0A126QR76</accession>
<feature type="transmembrane region" description="Helical" evidence="5">
    <location>
        <begin position="210"/>
        <end position="230"/>
    </location>
</feature>
<evidence type="ECO:0000256" key="2">
    <source>
        <dbReference type="ARBA" id="ARBA00012438"/>
    </source>
</evidence>
<dbReference type="InterPro" id="IPR005467">
    <property type="entry name" value="His_kinase_dom"/>
</dbReference>
<dbReference type="SUPFAM" id="SSF55874">
    <property type="entry name" value="ATPase domain of HSP90 chaperone/DNA topoisomerase II/histidine kinase"/>
    <property type="match status" value="1"/>
</dbReference>
<dbReference type="SMART" id="SM00388">
    <property type="entry name" value="HisKA"/>
    <property type="match status" value="1"/>
</dbReference>
<dbReference type="InterPro" id="IPR036097">
    <property type="entry name" value="HisK_dim/P_sf"/>
</dbReference>